<sequence length="109" mass="11478">MFGTVGWGSLSETERGSYYAQHRAFADAVDQRPGCRLVGGNALTGGADATMVRFAGAHQAVTQGPYAGATDQLGGYYEVEAPATGDVLELVRHLPSSYTIEIRPVLDSA</sequence>
<gene>
    <name evidence="1" type="ORF">VV01_19360</name>
</gene>
<dbReference type="SUPFAM" id="SSF54909">
    <property type="entry name" value="Dimeric alpha+beta barrel"/>
    <property type="match status" value="1"/>
</dbReference>
<dbReference type="EMBL" id="LAIR01000002">
    <property type="protein sequence ID" value="KNX39610.1"/>
    <property type="molecule type" value="Genomic_DNA"/>
</dbReference>
<dbReference type="STRING" id="1631356.VV01_19360"/>
<dbReference type="PANTHER" id="PTHR35174:SF3">
    <property type="entry name" value="BLL7171 PROTEIN"/>
    <property type="match status" value="1"/>
</dbReference>
<dbReference type="Proteomes" id="UP000037397">
    <property type="component" value="Unassembled WGS sequence"/>
</dbReference>
<evidence type="ECO:0008006" key="3">
    <source>
        <dbReference type="Google" id="ProtNLM"/>
    </source>
</evidence>
<accession>A0A0L6CPN5</accession>
<proteinExistence type="predicted"/>
<evidence type="ECO:0000313" key="2">
    <source>
        <dbReference type="Proteomes" id="UP000037397"/>
    </source>
</evidence>
<reference evidence="2" key="1">
    <citation type="submission" date="2015-03" db="EMBL/GenBank/DDBJ databases">
        <title>Luteipulveratus halotolerans sp. nov., a novel actinobacterium (Dermacoccaceae) from Sarawak, Malaysia.</title>
        <authorList>
            <person name="Juboi H."/>
            <person name="Basik A."/>
            <person name="Shamsul S.S."/>
            <person name="Arnold P."/>
            <person name="Schmitt E.K."/>
            <person name="Sanglier J.-J."/>
            <person name="Yeo T."/>
        </authorList>
    </citation>
    <scope>NUCLEOTIDE SEQUENCE [LARGE SCALE GENOMIC DNA]</scope>
    <source>
        <strain evidence="2">C296001</strain>
    </source>
</reference>
<dbReference type="Gene3D" id="3.30.70.1060">
    <property type="entry name" value="Dimeric alpha+beta barrel"/>
    <property type="match status" value="1"/>
</dbReference>
<name>A0A0L6CPN5_9MICO</name>
<evidence type="ECO:0000313" key="1">
    <source>
        <dbReference type="EMBL" id="KNX39610.1"/>
    </source>
</evidence>
<keyword evidence="2" id="KW-1185">Reference proteome</keyword>
<protein>
    <recommendedName>
        <fullName evidence="3">YCII-related domain-containing protein</fullName>
    </recommendedName>
</protein>
<dbReference type="InterPro" id="IPR011008">
    <property type="entry name" value="Dimeric_a/b-barrel"/>
</dbReference>
<organism evidence="1 2">
    <name type="scientific">Luteipulveratus halotolerans</name>
    <dbReference type="NCBI Taxonomy" id="1631356"/>
    <lineage>
        <taxon>Bacteria</taxon>
        <taxon>Bacillati</taxon>
        <taxon>Actinomycetota</taxon>
        <taxon>Actinomycetes</taxon>
        <taxon>Micrococcales</taxon>
        <taxon>Dermacoccaceae</taxon>
        <taxon>Luteipulveratus</taxon>
    </lineage>
</organism>
<dbReference type="PANTHER" id="PTHR35174">
    <property type="entry name" value="BLL7171 PROTEIN-RELATED"/>
    <property type="match status" value="1"/>
</dbReference>
<dbReference type="AlphaFoldDB" id="A0A0L6CPN5"/>
<comment type="caution">
    <text evidence="1">The sequence shown here is derived from an EMBL/GenBank/DDBJ whole genome shotgun (WGS) entry which is preliminary data.</text>
</comment>